<evidence type="ECO:0000313" key="5">
    <source>
        <dbReference type="Proteomes" id="UP000318199"/>
    </source>
</evidence>
<evidence type="ECO:0000256" key="1">
    <source>
        <dbReference type="ARBA" id="ARBA00023015"/>
    </source>
</evidence>
<reference evidence="4 5" key="1">
    <citation type="submission" date="2019-07" db="EMBL/GenBank/DDBJ databases">
        <title>Caenimonas sedimenti sp. nov., isolated from activated sludge.</title>
        <authorList>
            <person name="Xu J."/>
        </authorList>
    </citation>
    <scope>NUCLEOTIDE SEQUENCE [LARGE SCALE GENOMIC DNA]</scope>
    <source>
        <strain evidence="4 5">HX-9-20</strain>
    </source>
</reference>
<dbReference type="InterPro" id="IPR002818">
    <property type="entry name" value="DJ-1/PfpI"/>
</dbReference>
<sequence>MRHRIHVLVFPGFQLLDAAGPVGAFEAANAYDVRIVAAAPGLVSSSSGVEWMARGLPRNSEGGTLVVSGGPGVEDAMRNATLLRFIRKAHQRKLRIASICSGSMLLAAAGLLDGRTATTHWSRTGQFKTLFPAVRLEADKIFVQDGDTWTSAGITAGIDLALAMIARDVGESVARAVAQELVVYYRRPGGQSQFSALLTLQGAAQGRFDPVLDHIRRNLCERHSVEGLAERACMSPRNFARAFHAETGVTPAKAVEKIRVEAARTAFEGGGASVQRVATECGFGDTERMRRSFARLLGMAPSALRRMSSRSSAEG</sequence>
<feature type="domain" description="HTH araC/xylS-type" evidence="3">
    <location>
        <begin position="209"/>
        <end position="307"/>
    </location>
</feature>
<dbReference type="Pfam" id="PF12833">
    <property type="entry name" value="HTH_18"/>
    <property type="match status" value="1"/>
</dbReference>
<dbReference type="Pfam" id="PF01965">
    <property type="entry name" value="DJ-1_PfpI"/>
    <property type="match status" value="1"/>
</dbReference>
<dbReference type="InterPro" id="IPR018060">
    <property type="entry name" value="HTH_AraC"/>
</dbReference>
<dbReference type="SMART" id="SM00342">
    <property type="entry name" value="HTH_ARAC"/>
    <property type="match status" value="1"/>
</dbReference>
<comment type="caution">
    <text evidence="4">The sequence shown here is derived from an EMBL/GenBank/DDBJ whole genome shotgun (WGS) entry which is preliminary data.</text>
</comment>
<dbReference type="RefSeq" id="WP_145894236.1">
    <property type="nucleotide sequence ID" value="NZ_VOBQ01000013.1"/>
</dbReference>
<dbReference type="SUPFAM" id="SSF46689">
    <property type="entry name" value="Homeodomain-like"/>
    <property type="match status" value="2"/>
</dbReference>
<accession>A0A562ZN79</accession>
<dbReference type="Gene3D" id="3.40.50.880">
    <property type="match status" value="1"/>
</dbReference>
<gene>
    <name evidence="4" type="ORF">FN976_17010</name>
</gene>
<keyword evidence="2" id="KW-0804">Transcription</keyword>
<evidence type="ECO:0000256" key="2">
    <source>
        <dbReference type="ARBA" id="ARBA00023163"/>
    </source>
</evidence>
<dbReference type="EMBL" id="VOBQ01000013">
    <property type="protein sequence ID" value="TWO70040.1"/>
    <property type="molecule type" value="Genomic_DNA"/>
</dbReference>
<keyword evidence="1" id="KW-0805">Transcription regulation</keyword>
<dbReference type="Gene3D" id="1.10.10.60">
    <property type="entry name" value="Homeodomain-like"/>
    <property type="match status" value="1"/>
</dbReference>
<dbReference type="PROSITE" id="PS01124">
    <property type="entry name" value="HTH_ARAC_FAMILY_2"/>
    <property type="match status" value="1"/>
</dbReference>
<proteinExistence type="predicted"/>
<name>A0A562ZN79_9BURK</name>
<dbReference type="Proteomes" id="UP000318199">
    <property type="component" value="Unassembled WGS sequence"/>
</dbReference>
<evidence type="ECO:0000259" key="3">
    <source>
        <dbReference type="PROSITE" id="PS01124"/>
    </source>
</evidence>
<evidence type="ECO:0000313" key="4">
    <source>
        <dbReference type="EMBL" id="TWO70040.1"/>
    </source>
</evidence>
<keyword evidence="5" id="KW-1185">Reference proteome</keyword>
<dbReference type="GO" id="GO:0043565">
    <property type="term" value="F:sequence-specific DNA binding"/>
    <property type="evidence" value="ECO:0007669"/>
    <property type="project" value="InterPro"/>
</dbReference>
<dbReference type="SUPFAM" id="SSF52317">
    <property type="entry name" value="Class I glutamine amidotransferase-like"/>
    <property type="match status" value="1"/>
</dbReference>
<protein>
    <submittedName>
        <fullName evidence="4">GlxA family transcriptional regulator</fullName>
    </submittedName>
</protein>
<dbReference type="PANTHER" id="PTHR43130:SF3">
    <property type="entry name" value="HTH-TYPE TRANSCRIPTIONAL REGULATOR RV1931C"/>
    <property type="match status" value="1"/>
</dbReference>
<dbReference type="InterPro" id="IPR009057">
    <property type="entry name" value="Homeodomain-like_sf"/>
</dbReference>
<dbReference type="CDD" id="cd03137">
    <property type="entry name" value="GATase1_AraC_1"/>
    <property type="match status" value="1"/>
</dbReference>
<dbReference type="PANTHER" id="PTHR43130">
    <property type="entry name" value="ARAC-FAMILY TRANSCRIPTIONAL REGULATOR"/>
    <property type="match status" value="1"/>
</dbReference>
<dbReference type="InterPro" id="IPR052158">
    <property type="entry name" value="INH-QAR"/>
</dbReference>
<dbReference type="GO" id="GO:0003700">
    <property type="term" value="F:DNA-binding transcription factor activity"/>
    <property type="evidence" value="ECO:0007669"/>
    <property type="project" value="InterPro"/>
</dbReference>
<organism evidence="4 5">
    <name type="scientific">Caenimonas sedimenti</name>
    <dbReference type="NCBI Taxonomy" id="2596921"/>
    <lineage>
        <taxon>Bacteria</taxon>
        <taxon>Pseudomonadati</taxon>
        <taxon>Pseudomonadota</taxon>
        <taxon>Betaproteobacteria</taxon>
        <taxon>Burkholderiales</taxon>
        <taxon>Comamonadaceae</taxon>
        <taxon>Caenimonas</taxon>
    </lineage>
</organism>
<dbReference type="InterPro" id="IPR029062">
    <property type="entry name" value="Class_I_gatase-like"/>
</dbReference>
<dbReference type="OrthoDB" id="8543772at2"/>
<dbReference type="AlphaFoldDB" id="A0A562ZN79"/>